<comment type="similarity">
    <text evidence="8">Belongs to the NnrD/CARKD family.</text>
</comment>
<evidence type="ECO:0000313" key="11">
    <source>
        <dbReference type="Proteomes" id="UP000193920"/>
    </source>
</evidence>
<dbReference type="GO" id="GO:0005737">
    <property type="term" value="C:cytoplasm"/>
    <property type="evidence" value="ECO:0007669"/>
    <property type="project" value="UniProtKB-SubCell"/>
</dbReference>
<dbReference type="GO" id="GO:0047453">
    <property type="term" value="F:ATP-dependent NAD(P)H-hydrate dehydratase activity"/>
    <property type="evidence" value="ECO:0007669"/>
    <property type="project" value="UniProtKB-UniRule"/>
</dbReference>
<comment type="cofactor">
    <cofactor evidence="8">
        <name>Mg(2+)</name>
        <dbReference type="ChEBI" id="CHEBI:18420"/>
    </cofactor>
</comment>
<evidence type="ECO:0000313" key="10">
    <source>
        <dbReference type="EMBL" id="ORY24422.1"/>
    </source>
</evidence>
<dbReference type="SUPFAM" id="SSF53613">
    <property type="entry name" value="Ribokinase-like"/>
    <property type="match status" value="1"/>
</dbReference>
<keyword evidence="4" id="KW-0521">NADP</keyword>
<dbReference type="GO" id="GO:0005524">
    <property type="term" value="F:ATP binding"/>
    <property type="evidence" value="ECO:0007669"/>
    <property type="project" value="UniProtKB-KW"/>
</dbReference>
<keyword evidence="10" id="KW-0808">Transferase</keyword>
<evidence type="ECO:0000256" key="6">
    <source>
        <dbReference type="ARBA" id="ARBA00023239"/>
    </source>
</evidence>
<evidence type="ECO:0000256" key="5">
    <source>
        <dbReference type="ARBA" id="ARBA00023027"/>
    </source>
</evidence>
<dbReference type="PROSITE" id="PS01050">
    <property type="entry name" value="YJEF_C_2"/>
    <property type="match status" value="1"/>
</dbReference>
<comment type="catalytic activity">
    <reaction evidence="7 8">
        <text>(6S)-NADPHX + ATP = ADP + phosphate + NADPH + H(+)</text>
        <dbReference type="Rhea" id="RHEA:32231"/>
        <dbReference type="ChEBI" id="CHEBI:15378"/>
        <dbReference type="ChEBI" id="CHEBI:30616"/>
        <dbReference type="ChEBI" id="CHEBI:43474"/>
        <dbReference type="ChEBI" id="CHEBI:57783"/>
        <dbReference type="ChEBI" id="CHEBI:64076"/>
        <dbReference type="ChEBI" id="CHEBI:456216"/>
        <dbReference type="EC" id="4.2.1.93"/>
    </reaction>
</comment>
<dbReference type="InterPro" id="IPR000631">
    <property type="entry name" value="CARKD"/>
</dbReference>
<name>A0A1Y2APH1_9FUNG</name>
<keyword evidence="8" id="KW-0963">Cytoplasm</keyword>
<keyword evidence="3 8" id="KW-0067">ATP-binding</keyword>
<proteinExistence type="inferred from homology"/>
<dbReference type="PANTHER" id="PTHR12592:SF0">
    <property type="entry name" value="ATP-DEPENDENT (S)-NAD(P)H-HYDRATE DEHYDRATASE"/>
    <property type="match status" value="1"/>
</dbReference>
<dbReference type="HAMAP" id="MF_01965">
    <property type="entry name" value="NADHX_dehydratase"/>
    <property type="match status" value="1"/>
</dbReference>
<gene>
    <name evidence="10" type="ORF">LY90DRAFT_706575</name>
</gene>
<feature type="binding site" evidence="8">
    <location>
        <begin position="184"/>
        <end position="190"/>
    </location>
    <ligand>
        <name>(6S)-NADPHX</name>
        <dbReference type="ChEBI" id="CHEBI:64076"/>
    </ligand>
</feature>
<dbReference type="Pfam" id="PF01256">
    <property type="entry name" value="Carb_kinase"/>
    <property type="match status" value="1"/>
</dbReference>
<evidence type="ECO:0000256" key="7">
    <source>
        <dbReference type="ARBA" id="ARBA00047472"/>
    </source>
</evidence>
<dbReference type="AlphaFoldDB" id="A0A1Y2APH1"/>
<dbReference type="GO" id="GO:0046496">
    <property type="term" value="P:nicotinamide nucleotide metabolic process"/>
    <property type="evidence" value="ECO:0007669"/>
    <property type="project" value="UniProtKB-UniRule"/>
</dbReference>
<dbReference type="PROSITE" id="PS51383">
    <property type="entry name" value="YJEF_C_3"/>
    <property type="match status" value="1"/>
</dbReference>
<sequence length="347" mass="38367">MSLSLSTNYLASSTLFEFSKKIIPPLTHELHKGQSGRIAVIGGSEEYTGAPYFSAMSSLKLGADLAHVFCEKKAGVPIKSYSPELIVHPYLQSLERLKKNNANDIDAKINEIVEKVSAIFPRLHVLVIGPGLSRDQGLITTVEKIIEKAKEVNLPLVIDADGLFIIQNNPDLIKGYKPAILTPNVVEFNRLCNKMKIGNDTTRKYQIASKLSQELGNVTIVQKGSTDLVTNGKTIYTCDTRGSVRRCGGQGDVLSGAIATFYAWGKCYQSKNWSHPEEPAFGSDFDEKIPMLASWAGCYITRNCSCAAFEKYGRSMTATNMVELIGSVFENTFEEKDEKFKKFKNKI</sequence>
<dbReference type="Gene3D" id="3.40.1190.20">
    <property type="match status" value="1"/>
</dbReference>
<evidence type="ECO:0000256" key="1">
    <source>
        <dbReference type="ARBA" id="ARBA00022553"/>
    </source>
</evidence>
<dbReference type="FunFam" id="3.40.1190.20:FF:000023">
    <property type="entry name" value="ATP-dependent (S)-NAD(P)H-hydrate dehydratase"/>
    <property type="match status" value="1"/>
</dbReference>
<keyword evidence="1 8" id="KW-0597">Phosphoprotein</keyword>
<reference evidence="10 11" key="1">
    <citation type="submission" date="2016-08" db="EMBL/GenBank/DDBJ databases">
        <title>A Parts List for Fungal Cellulosomes Revealed by Comparative Genomics.</title>
        <authorList>
            <consortium name="DOE Joint Genome Institute"/>
            <person name="Haitjema C.H."/>
            <person name="Gilmore S.P."/>
            <person name="Henske J.K."/>
            <person name="Solomon K.V."/>
            <person name="De Groot R."/>
            <person name="Kuo A."/>
            <person name="Mondo S.J."/>
            <person name="Salamov A.A."/>
            <person name="Labutti K."/>
            <person name="Zhao Z."/>
            <person name="Chiniquy J."/>
            <person name="Barry K."/>
            <person name="Brewer H.M."/>
            <person name="Purvine S.O."/>
            <person name="Wright A.T."/>
            <person name="Boxma B."/>
            <person name="Van Alen T."/>
            <person name="Hackstein J.H."/>
            <person name="Baker S.E."/>
            <person name="Grigoriev I.V."/>
            <person name="O'Malley M.A."/>
        </authorList>
    </citation>
    <scope>NUCLEOTIDE SEQUENCE [LARGE SCALE GENOMIC DNA]</scope>
    <source>
        <strain evidence="10 11">G1</strain>
    </source>
</reference>
<evidence type="ECO:0000256" key="3">
    <source>
        <dbReference type="ARBA" id="ARBA00022840"/>
    </source>
</evidence>
<dbReference type="GO" id="GO:0110051">
    <property type="term" value="P:metabolite repair"/>
    <property type="evidence" value="ECO:0007669"/>
    <property type="project" value="TreeGrafter"/>
</dbReference>
<dbReference type="NCBIfam" id="TIGR00196">
    <property type="entry name" value="yjeF_cterm"/>
    <property type="match status" value="1"/>
</dbReference>
<dbReference type="EMBL" id="MCOG01000222">
    <property type="protein sequence ID" value="ORY24422.1"/>
    <property type="molecule type" value="Genomic_DNA"/>
</dbReference>
<keyword evidence="11" id="KW-1185">Reference proteome</keyword>
<dbReference type="STRING" id="1754190.A0A1Y2APH1"/>
<dbReference type="PANTHER" id="PTHR12592">
    <property type="entry name" value="ATP-DEPENDENT (S)-NAD(P)H-HYDRATE DEHYDRATASE FAMILY MEMBER"/>
    <property type="match status" value="1"/>
</dbReference>
<dbReference type="Proteomes" id="UP000193920">
    <property type="component" value="Unassembled WGS sequence"/>
</dbReference>
<dbReference type="OrthoDB" id="8110916at2759"/>
<evidence type="ECO:0000259" key="9">
    <source>
        <dbReference type="PROSITE" id="PS51383"/>
    </source>
</evidence>
<dbReference type="EC" id="4.2.1.93" evidence="8"/>
<comment type="catalytic activity">
    <reaction evidence="8">
        <text>(6S)-NADHX + ATP = ADP + phosphate + NADH + H(+)</text>
        <dbReference type="Rhea" id="RHEA:19017"/>
        <dbReference type="ChEBI" id="CHEBI:15378"/>
        <dbReference type="ChEBI" id="CHEBI:30616"/>
        <dbReference type="ChEBI" id="CHEBI:43474"/>
        <dbReference type="ChEBI" id="CHEBI:57945"/>
        <dbReference type="ChEBI" id="CHEBI:64074"/>
        <dbReference type="ChEBI" id="CHEBI:456216"/>
        <dbReference type="EC" id="4.2.1.93"/>
    </reaction>
</comment>
<feature type="binding site" evidence="8">
    <location>
        <begin position="223"/>
        <end position="227"/>
    </location>
    <ligand>
        <name>ATP</name>
        <dbReference type="ChEBI" id="CHEBI:30616"/>
    </ligand>
</feature>
<organism evidence="10 11">
    <name type="scientific">Neocallimastix californiae</name>
    <dbReference type="NCBI Taxonomy" id="1754190"/>
    <lineage>
        <taxon>Eukaryota</taxon>
        <taxon>Fungi</taxon>
        <taxon>Fungi incertae sedis</taxon>
        <taxon>Chytridiomycota</taxon>
        <taxon>Chytridiomycota incertae sedis</taxon>
        <taxon>Neocallimastigomycetes</taxon>
        <taxon>Neocallimastigales</taxon>
        <taxon>Neocallimastigaceae</taxon>
        <taxon>Neocallimastix</taxon>
    </lineage>
</organism>
<dbReference type="GO" id="GO:0016301">
    <property type="term" value="F:kinase activity"/>
    <property type="evidence" value="ECO:0007669"/>
    <property type="project" value="UniProtKB-KW"/>
</dbReference>
<comment type="caution">
    <text evidence="10">The sequence shown here is derived from an EMBL/GenBank/DDBJ whole genome shotgun (WGS) entry which is preliminary data.</text>
</comment>
<feature type="domain" description="YjeF C-terminal" evidence="9">
    <location>
        <begin position="15"/>
        <end position="332"/>
    </location>
</feature>
<keyword evidence="5 8" id="KW-0520">NAD</keyword>
<dbReference type="CDD" id="cd01171">
    <property type="entry name" value="YXKO-related"/>
    <property type="match status" value="1"/>
</dbReference>
<feature type="binding site" evidence="8">
    <location>
        <position position="252"/>
    </location>
    <ligand>
        <name>(6S)-NADPHX</name>
        <dbReference type="ChEBI" id="CHEBI:64076"/>
    </ligand>
</feature>
<comment type="subcellular location">
    <subcellularLocation>
        <location evidence="8">Cytoplasm</location>
    </subcellularLocation>
</comment>
<evidence type="ECO:0000256" key="2">
    <source>
        <dbReference type="ARBA" id="ARBA00022741"/>
    </source>
</evidence>
<protein>
    <recommendedName>
        <fullName evidence="8">ATP-dependent (S)-NAD(P)H-hydrate dehydratase</fullName>
        <ecNumber evidence="8">4.2.1.93</ecNumber>
    </recommendedName>
    <alternativeName>
        <fullName evidence="8">ATP-dependent NAD(P)HX dehydratase</fullName>
    </alternativeName>
</protein>
<feature type="binding site" evidence="8">
    <location>
        <position position="131"/>
    </location>
    <ligand>
        <name>(6S)-NADPHX</name>
        <dbReference type="ChEBI" id="CHEBI:64076"/>
    </ligand>
</feature>
<dbReference type="InterPro" id="IPR017953">
    <property type="entry name" value="Carbohydrate_kinase_pred_CS"/>
</dbReference>
<dbReference type="InterPro" id="IPR029056">
    <property type="entry name" value="Ribokinase-like"/>
</dbReference>
<keyword evidence="2 8" id="KW-0547">Nucleotide-binding</keyword>
<keyword evidence="6 8" id="KW-0456">Lyase</keyword>
<accession>A0A1Y2APH1</accession>
<evidence type="ECO:0000256" key="8">
    <source>
        <dbReference type="HAMAP-Rule" id="MF_03157"/>
    </source>
</evidence>
<evidence type="ECO:0000256" key="4">
    <source>
        <dbReference type="ARBA" id="ARBA00022857"/>
    </source>
</evidence>
<feature type="binding site" evidence="8">
    <location>
        <begin position="242"/>
        <end position="251"/>
    </location>
    <ligand>
        <name>ATP</name>
        <dbReference type="ChEBI" id="CHEBI:30616"/>
    </ligand>
</feature>
<keyword evidence="10" id="KW-0418">Kinase</keyword>
<comment type="function">
    <text evidence="8">Catalyzes the dehydration of the S-form of NAD(P)HX at the expense of ATP, which is converted to ADP. Together with NAD(P)HX epimerase, which catalyzes the epimerization of the S- and R-forms, the enzyme allows the repair of both epimers of NAD(P)HX, a damaged form of NAD(P)H that is a result of enzymatic or heat-dependent hydration.</text>
</comment>